<protein>
    <recommendedName>
        <fullName evidence="1">N-acetyltransferase domain-containing protein</fullName>
    </recommendedName>
</protein>
<dbReference type="Proteomes" id="UP000247498">
    <property type="component" value="Unassembled WGS sequence"/>
</dbReference>
<organism evidence="2 3">
    <name type="scientific">Raphidocelis subcapitata</name>
    <dbReference type="NCBI Taxonomy" id="307507"/>
    <lineage>
        <taxon>Eukaryota</taxon>
        <taxon>Viridiplantae</taxon>
        <taxon>Chlorophyta</taxon>
        <taxon>core chlorophytes</taxon>
        <taxon>Chlorophyceae</taxon>
        <taxon>CS clade</taxon>
        <taxon>Sphaeropleales</taxon>
        <taxon>Selenastraceae</taxon>
        <taxon>Raphidocelis</taxon>
    </lineage>
</organism>
<keyword evidence="3" id="KW-1185">Reference proteome</keyword>
<dbReference type="Gene3D" id="3.40.630.30">
    <property type="match status" value="1"/>
</dbReference>
<evidence type="ECO:0000259" key="1">
    <source>
        <dbReference type="PROSITE" id="PS51186"/>
    </source>
</evidence>
<dbReference type="OrthoDB" id="41532at2759"/>
<proteinExistence type="predicted"/>
<dbReference type="InterPro" id="IPR016181">
    <property type="entry name" value="Acyl_CoA_acyltransferase"/>
</dbReference>
<comment type="caution">
    <text evidence="2">The sequence shown here is derived from an EMBL/GenBank/DDBJ whole genome shotgun (WGS) entry which is preliminary data.</text>
</comment>
<dbReference type="FunCoup" id="A0A2V0P5T9">
    <property type="interactions" value="5"/>
</dbReference>
<gene>
    <name evidence="2" type="ORF">Rsub_04549</name>
</gene>
<dbReference type="PANTHER" id="PTHR47542:SF2">
    <property type="entry name" value="ACYL-COA N-ACYLTRANSFERASES (NAT) SUPERFAMILY PROTEIN"/>
    <property type="match status" value="1"/>
</dbReference>
<dbReference type="InterPro" id="IPR000182">
    <property type="entry name" value="GNAT_dom"/>
</dbReference>
<name>A0A2V0P5T9_9CHLO</name>
<sequence length="182" mass="18345">MRVAPPATLDELRRLDDLAALDAAAFGPAGGSGLLQEFAAQRGRRVVVALGGGDCGSGGGGGSGDDDGDGAPLLGYVLYQPSSLAVQIVRLAVAPAARRRGVGRALIQAAIAAAAAQRRVACATLHVAPSNAPALALYRACGFADDAIVQDYYGRGAHAVRMVLELGDASHGTPQRPPPEPG</sequence>
<dbReference type="EMBL" id="BDRX01000032">
    <property type="protein sequence ID" value="GBF92445.1"/>
    <property type="molecule type" value="Genomic_DNA"/>
</dbReference>
<dbReference type="InParanoid" id="A0A2V0P5T9"/>
<reference evidence="2 3" key="1">
    <citation type="journal article" date="2018" name="Sci. Rep.">
        <title>Raphidocelis subcapitata (=Pseudokirchneriella subcapitata) provides an insight into genome evolution and environmental adaptations in the Sphaeropleales.</title>
        <authorList>
            <person name="Suzuki S."/>
            <person name="Yamaguchi H."/>
            <person name="Nakajima N."/>
            <person name="Kawachi M."/>
        </authorList>
    </citation>
    <scope>NUCLEOTIDE SEQUENCE [LARGE SCALE GENOMIC DNA]</scope>
    <source>
        <strain evidence="2 3">NIES-35</strain>
    </source>
</reference>
<dbReference type="PANTHER" id="PTHR47542">
    <property type="entry name" value="ACYL-COA N-ACYLTRANSFERASES (NAT) SUPERFAMILY PROTEIN"/>
    <property type="match status" value="1"/>
</dbReference>
<dbReference type="Pfam" id="PF00583">
    <property type="entry name" value="Acetyltransf_1"/>
    <property type="match status" value="1"/>
</dbReference>
<feature type="domain" description="N-acetyltransferase" evidence="1">
    <location>
        <begin position="1"/>
        <end position="167"/>
    </location>
</feature>
<dbReference type="PROSITE" id="PS51186">
    <property type="entry name" value="GNAT"/>
    <property type="match status" value="1"/>
</dbReference>
<dbReference type="AlphaFoldDB" id="A0A2V0P5T9"/>
<dbReference type="SUPFAM" id="SSF55729">
    <property type="entry name" value="Acyl-CoA N-acyltransferases (Nat)"/>
    <property type="match status" value="1"/>
</dbReference>
<dbReference type="STRING" id="307507.A0A2V0P5T9"/>
<accession>A0A2V0P5T9</accession>
<dbReference type="GO" id="GO:0016747">
    <property type="term" value="F:acyltransferase activity, transferring groups other than amino-acyl groups"/>
    <property type="evidence" value="ECO:0007669"/>
    <property type="project" value="InterPro"/>
</dbReference>
<evidence type="ECO:0000313" key="2">
    <source>
        <dbReference type="EMBL" id="GBF92445.1"/>
    </source>
</evidence>
<evidence type="ECO:0000313" key="3">
    <source>
        <dbReference type="Proteomes" id="UP000247498"/>
    </source>
</evidence>